<dbReference type="EMBL" id="CP045201">
    <property type="protein sequence ID" value="QOL80188.1"/>
    <property type="molecule type" value="Genomic_DNA"/>
</dbReference>
<evidence type="ECO:0000313" key="1">
    <source>
        <dbReference type="EMBL" id="QOL80188.1"/>
    </source>
</evidence>
<protein>
    <submittedName>
        <fullName evidence="1">DUF3553 domain-containing protein</fullName>
    </submittedName>
</protein>
<sequence>MGDLNDLLEPGMRVRHPTLPEWGIGQVQSNIGGRITVNFPEAGKVVIEGSQIDLIPVFDQSGR</sequence>
<proteinExistence type="predicted"/>
<dbReference type="KEGG" id="pshq:F3W81_04730"/>
<evidence type="ECO:0000313" key="2">
    <source>
        <dbReference type="Proteomes" id="UP000594118"/>
    </source>
</evidence>
<dbReference type="AlphaFoldDB" id="A0A7L9WKW5"/>
<dbReference type="RefSeq" id="WP_193082502.1">
    <property type="nucleotide sequence ID" value="NZ_CP045201.1"/>
</dbReference>
<dbReference type="InterPro" id="IPR021938">
    <property type="entry name" value="DUF3553"/>
</dbReference>
<dbReference type="Pfam" id="PF12073">
    <property type="entry name" value="DUF3553"/>
    <property type="match status" value="1"/>
</dbReference>
<organism evidence="1 2">
    <name type="scientific">Pseudooceanicola spongiae</name>
    <dbReference type="NCBI Taxonomy" id="2613965"/>
    <lineage>
        <taxon>Bacteria</taxon>
        <taxon>Pseudomonadati</taxon>
        <taxon>Pseudomonadota</taxon>
        <taxon>Alphaproteobacteria</taxon>
        <taxon>Rhodobacterales</taxon>
        <taxon>Paracoccaceae</taxon>
        <taxon>Pseudooceanicola</taxon>
    </lineage>
</organism>
<reference evidence="1 2" key="1">
    <citation type="submission" date="2019-10" db="EMBL/GenBank/DDBJ databases">
        <title>Pseudopuniceibacterium sp. HQ09 islated from Antarctica.</title>
        <authorList>
            <person name="Liao L."/>
            <person name="Su S."/>
            <person name="Chen B."/>
            <person name="Yu Y."/>
        </authorList>
    </citation>
    <scope>NUCLEOTIDE SEQUENCE [LARGE SCALE GENOMIC DNA]</scope>
    <source>
        <strain evidence="1 2">HQ09</strain>
    </source>
</reference>
<dbReference type="Proteomes" id="UP000594118">
    <property type="component" value="Chromosome"/>
</dbReference>
<gene>
    <name evidence="1" type="ORF">F3W81_04730</name>
</gene>
<accession>A0A7L9WKW5</accession>
<keyword evidence="2" id="KW-1185">Reference proteome</keyword>
<name>A0A7L9WKW5_9RHOB</name>